<dbReference type="Gene3D" id="2.10.90.10">
    <property type="entry name" value="Cystine-knot cytokines"/>
    <property type="match status" value="1"/>
</dbReference>
<protein>
    <recommendedName>
        <fullName evidence="6">Platelet-derived growth factor (PDGF) family profile domain-containing protein</fullName>
    </recommendedName>
</protein>
<organism evidence="7 8">
    <name type="scientific">Candidula unifasciata</name>
    <dbReference type="NCBI Taxonomy" id="100452"/>
    <lineage>
        <taxon>Eukaryota</taxon>
        <taxon>Metazoa</taxon>
        <taxon>Spiralia</taxon>
        <taxon>Lophotrochozoa</taxon>
        <taxon>Mollusca</taxon>
        <taxon>Gastropoda</taxon>
        <taxon>Heterobranchia</taxon>
        <taxon>Euthyneura</taxon>
        <taxon>Panpulmonata</taxon>
        <taxon>Eupulmonata</taxon>
        <taxon>Stylommatophora</taxon>
        <taxon>Helicina</taxon>
        <taxon>Helicoidea</taxon>
        <taxon>Geomitridae</taxon>
        <taxon>Candidula</taxon>
    </lineage>
</organism>
<feature type="region of interest" description="Disordered" evidence="5">
    <location>
        <begin position="258"/>
        <end position="295"/>
    </location>
</feature>
<evidence type="ECO:0000256" key="5">
    <source>
        <dbReference type="SAM" id="MobiDB-lite"/>
    </source>
</evidence>
<evidence type="ECO:0000256" key="2">
    <source>
        <dbReference type="ARBA" id="ARBA00023030"/>
    </source>
</evidence>
<feature type="non-terminal residue" evidence="7">
    <location>
        <position position="1"/>
    </location>
</feature>
<keyword evidence="3" id="KW-0497">Mitogen</keyword>
<name>A0A8S3YRP5_9EUPU</name>
<evidence type="ECO:0000256" key="4">
    <source>
        <dbReference type="RuleBase" id="RU003818"/>
    </source>
</evidence>
<dbReference type="SUPFAM" id="SSF57501">
    <property type="entry name" value="Cystine-knot cytokines"/>
    <property type="match status" value="1"/>
</dbReference>
<keyword evidence="2 4" id="KW-0339">Growth factor</keyword>
<dbReference type="OrthoDB" id="8878063at2759"/>
<dbReference type="Pfam" id="PF00341">
    <property type="entry name" value="PDGF"/>
    <property type="match status" value="1"/>
</dbReference>
<dbReference type="InterPro" id="IPR029034">
    <property type="entry name" value="Cystine-knot_cytokine"/>
</dbReference>
<dbReference type="PANTHER" id="PTHR11633">
    <property type="entry name" value="PLATELET-DERIVED GROWTH FACTOR"/>
    <property type="match status" value="1"/>
</dbReference>
<dbReference type="PANTHER" id="PTHR11633:SF1">
    <property type="entry name" value="LD28763P"/>
    <property type="match status" value="1"/>
</dbReference>
<evidence type="ECO:0000256" key="3">
    <source>
        <dbReference type="ARBA" id="ARBA00023246"/>
    </source>
</evidence>
<gene>
    <name evidence="7" type="ORF">CUNI_LOCUS5505</name>
</gene>
<accession>A0A8S3YRP5</accession>
<sequence>ESPVVNQQSQGGEDNSVMTRLQNFTSIDVFISLLQRNGLPVTSSDIFSNYSDFDGAMHISTGGRMAQPDDCSPRFTTVRLTFPSSNPNIVYFPRCTKIERCGGCCASPHLECVPSYTERESYKVIKAEQPYPGSSHLEWKGEYHTVIIDRHVNCRVQCTLTPDKCGPKKQFQERQCDCVCRDYQRCTPPKVWDPEECECKCAEILQCCKAGEVCGLTFMRDVCECGIDPMMEQIRNNGNLTQEMIDAYYLLQNSSASASSNTPTSASATTATSTTDTPTTTTPTVTTTTTTTTDTTTTATTNANTVIGALDPCRTVVCPGNFVRALNAEGNCVCRLRRGRRTEHSP</sequence>
<dbReference type="GO" id="GO:0008083">
    <property type="term" value="F:growth factor activity"/>
    <property type="evidence" value="ECO:0007669"/>
    <property type="project" value="UniProtKB-KW"/>
</dbReference>
<dbReference type="GO" id="GO:0016020">
    <property type="term" value="C:membrane"/>
    <property type="evidence" value="ECO:0007669"/>
    <property type="project" value="InterPro"/>
</dbReference>
<dbReference type="GO" id="GO:0005615">
    <property type="term" value="C:extracellular space"/>
    <property type="evidence" value="ECO:0007669"/>
    <property type="project" value="TreeGrafter"/>
</dbReference>
<comment type="similarity">
    <text evidence="1 4">Belongs to the PDGF/VEGF growth factor family.</text>
</comment>
<evidence type="ECO:0000259" key="6">
    <source>
        <dbReference type="PROSITE" id="PS50278"/>
    </source>
</evidence>
<dbReference type="GO" id="GO:0070851">
    <property type="term" value="F:growth factor receptor binding"/>
    <property type="evidence" value="ECO:0007669"/>
    <property type="project" value="TreeGrafter"/>
</dbReference>
<dbReference type="GO" id="GO:0008284">
    <property type="term" value="P:positive regulation of cell population proliferation"/>
    <property type="evidence" value="ECO:0007669"/>
    <property type="project" value="TreeGrafter"/>
</dbReference>
<evidence type="ECO:0000256" key="1">
    <source>
        <dbReference type="ARBA" id="ARBA00006686"/>
    </source>
</evidence>
<dbReference type="PROSITE" id="PS50278">
    <property type="entry name" value="PDGF_2"/>
    <property type="match status" value="1"/>
</dbReference>
<keyword evidence="8" id="KW-1185">Reference proteome</keyword>
<dbReference type="SMART" id="SM00141">
    <property type="entry name" value="PDGF"/>
    <property type="match status" value="1"/>
</dbReference>
<comment type="caution">
    <text evidence="7">The sequence shown here is derived from an EMBL/GenBank/DDBJ whole genome shotgun (WGS) entry which is preliminary data.</text>
</comment>
<reference evidence="7" key="1">
    <citation type="submission" date="2021-04" db="EMBL/GenBank/DDBJ databases">
        <authorList>
            <consortium name="Molecular Ecology Group"/>
        </authorList>
    </citation>
    <scope>NUCLEOTIDE SEQUENCE</scope>
</reference>
<dbReference type="Proteomes" id="UP000678393">
    <property type="component" value="Unassembled WGS sequence"/>
</dbReference>
<proteinExistence type="inferred from homology"/>
<dbReference type="GO" id="GO:0051781">
    <property type="term" value="P:positive regulation of cell division"/>
    <property type="evidence" value="ECO:0007669"/>
    <property type="project" value="UniProtKB-KW"/>
</dbReference>
<evidence type="ECO:0000313" key="8">
    <source>
        <dbReference type="Proteomes" id="UP000678393"/>
    </source>
</evidence>
<feature type="domain" description="Platelet-derived growth factor (PDGF) family profile" evidence="6">
    <location>
        <begin position="71"/>
        <end position="161"/>
    </location>
</feature>
<dbReference type="InterPro" id="IPR000072">
    <property type="entry name" value="PDGF/VEGF_dom"/>
</dbReference>
<evidence type="ECO:0000313" key="7">
    <source>
        <dbReference type="EMBL" id="CAG5119947.1"/>
    </source>
</evidence>
<dbReference type="AlphaFoldDB" id="A0A8S3YRP5"/>
<dbReference type="EMBL" id="CAJHNH020000800">
    <property type="protein sequence ID" value="CAG5119947.1"/>
    <property type="molecule type" value="Genomic_DNA"/>
</dbReference>